<organism evidence="3 4">
    <name type="scientific">Pontiella agarivorans</name>
    <dbReference type="NCBI Taxonomy" id="3038953"/>
    <lineage>
        <taxon>Bacteria</taxon>
        <taxon>Pseudomonadati</taxon>
        <taxon>Kiritimatiellota</taxon>
        <taxon>Kiritimatiellia</taxon>
        <taxon>Kiritimatiellales</taxon>
        <taxon>Pontiellaceae</taxon>
        <taxon>Pontiella</taxon>
    </lineage>
</organism>
<dbReference type="Pfam" id="PF05359">
    <property type="entry name" value="DUF748"/>
    <property type="match status" value="1"/>
</dbReference>
<name>A0ABU5MXP2_9BACT</name>
<comment type="caution">
    <text evidence="3">The sequence shown here is derived from an EMBL/GenBank/DDBJ whole genome shotgun (WGS) entry which is preliminary data.</text>
</comment>
<sequence length="922" mass="100970">MKLKLKKTLKILACATAALLLIIILTFLFWLGPTIKLTAQTIGSKALGTEVNIDKLSINPLKGTISLSDFNIQNPDIFGQSNAVSLASLNISVDMASLFSSTILVHQVEINSPHFVYEQNLQRDNITEFIRNVQAFANIDPSAPKPEKEKKPQNKPAPIVIIESLAINDVQMKLANTRDPQLDIRAGLDSLAVSMTNGTFVLNQIYIQNPGRLKTPNLFTLDRIHVEMAPESIYSTNIHFKTIQVVSPQAYVEYNPETDTAGEFLKIAACLAEKIPTNAPASETTNPLAEADAAPDNTLPPPDITLDLLAVDNVQLHAVNISEPDLNTQLSVARFSVALEEGLVEMKNLRLSNPKTLKTPNLFSLENIAVQLEPGSHKTASPVINDVRVTSPHAFLELNAKNNTISEWLRLANGYIERIPTYQIPSLPPAPEKPQTDKPTTAKSDKTATPPLELQHLVVDNIAAHLLDTTDTNLTTHTPRIIAGVDEISAKLIDGRIEINNITVPNHPDFAASNLFHLAQIAVTLDPESLYSDQVVINEVFIDSPQVDLEQTETSGNVASLQSTFKHFTPPGTEDKTPETKPPQPATEKKTQPLPIAEQPVVLHRLAITNLNVNLKLPVTTNHTETAGMSLKSLNPMEQIGKLNPMEQIGKLNPLSSEDEEAEIDPDAPVTMVAFRDLLLQPLEGQLQINGLRIANPPNFSRRDMVKIEHFSLDLDPDSIQSDILMIRDIQLTNPRVRYERQILKDNIKAFQENIEQAVLHREEYTEDTEPGPEMADTSPTAEAEEEQGQKVIIERIAIDGCIVYAKLSALPTLPIPLPLPVLKDIGKEKGGATPAEAATQVYDTFYEEMLSAVSGATGFAGDTLKGLGSLTSDMVSGAKDGVGKITKGNSEIVEGAVEETVEKVKETRKTRRAGGRRRVFP</sequence>
<dbReference type="InterPro" id="IPR052894">
    <property type="entry name" value="AsmA-related"/>
</dbReference>
<evidence type="ECO:0000313" key="4">
    <source>
        <dbReference type="Proteomes" id="UP001290861"/>
    </source>
</evidence>
<keyword evidence="2" id="KW-0812">Transmembrane</keyword>
<evidence type="ECO:0000256" key="2">
    <source>
        <dbReference type="SAM" id="Phobius"/>
    </source>
</evidence>
<feature type="region of interest" description="Disordered" evidence="1">
    <location>
        <begin position="423"/>
        <end position="448"/>
    </location>
</feature>
<dbReference type="RefSeq" id="WP_322608783.1">
    <property type="nucleotide sequence ID" value="NZ_JARVCO010000010.1"/>
</dbReference>
<gene>
    <name evidence="3" type="ORF">P9H32_10150</name>
</gene>
<keyword evidence="4" id="KW-1185">Reference proteome</keyword>
<accession>A0ABU5MXP2</accession>
<evidence type="ECO:0000256" key="1">
    <source>
        <dbReference type="SAM" id="MobiDB-lite"/>
    </source>
</evidence>
<reference evidence="3 4" key="1">
    <citation type="journal article" date="2024" name="Appl. Environ. Microbiol.">
        <title>Pontiella agarivorans sp. nov., a novel marine anaerobic bacterium capable of degrading macroalgal polysaccharides and fixing nitrogen.</title>
        <authorList>
            <person name="Liu N."/>
            <person name="Kivenson V."/>
            <person name="Peng X."/>
            <person name="Cui Z."/>
            <person name="Lankiewicz T.S."/>
            <person name="Gosselin K.M."/>
            <person name="English C.J."/>
            <person name="Blair E.M."/>
            <person name="O'Malley M.A."/>
            <person name="Valentine D.L."/>
        </authorList>
    </citation>
    <scope>NUCLEOTIDE SEQUENCE [LARGE SCALE GENOMIC DNA]</scope>
    <source>
        <strain evidence="3 4">NLcol2</strain>
    </source>
</reference>
<keyword evidence="2" id="KW-0472">Membrane</keyword>
<evidence type="ECO:0000313" key="3">
    <source>
        <dbReference type="EMBL" id="MDZ8118990.1"/>
    </source>
</evidence>
<feature type="transmembrane region" description="Helical" evidence="2">
    <location>
        <begin position="12"/>
        <end position="32"/>
    </location>
</feature>
<dbReference type="PANTHER" id="PTHR30441">
    <property type="entry name" value="DUF748 DOMAIN-CONTAINING PROTEIN"/>
    <property type="match status" value="1"/>
</dbReference>
<dbReference type="InterPro" id="IPR008023">
    <property type="entry name" value="DUF748"/>
</dbReference>
<dbReference type="EMBL" id="JARVCO010000010">
    <property type="protein sequence ID" value="MDZ8118990.1"/>
    <property type="molecule type" value="Genomic_DNA"/>
</dbReference>
<feature type="region of interest" description="Disordered" evidence="1">
    <location>
        <begin position="561"/>
        <end position="593"/>
    </location>
</feature>
<proteinExistence type="predicted"/>
<protein>
    <submittedName>
        <fullName evidence="3">AsmA family protein</fullName>
    </submittedName>
</protein>
<feature type="region of interest" description="Disordered" evidence="1">
    <location>
        <begin position="764"/>
        <end position="786"/>
    </location>
</feature>
<dbReference type="PANTHER" id="PTHR30441:SF8">
    <property type="entry name" value="DUF748 DOMAIN-CONTAINING PROTEIN"/>
    <property type="match status" value="1"/>
</dbReference>
<dbReference type="Proteomes" id="UP001290861">
    <property type="component" value="Unassembled WGS sequence"/>
</dbReference>
<keyword evidence="2" id="KW-1133">Transmembrane helix</keyword>